<proteinExistence type="predicted"/>
<reference evidence="1 2" key="1">
    <citation type="journal article" date="2018" name="Front. Plant Sci.">
        <title>Red Clover (Trifolium pratense) and Zigzag Clover (T. medium) - A Picture of Genomic Similarities and Differences.</title>
        <authorList>
            <person name="Dluhosova J."/>
            <person name="Istvanek J."/>
            <person name="Nedelnik J."/>
            <person name="Repkova J."/>
        </authorList>
    </citation>
    <scope>NUCLEOTIDE SEQUENCE [LARGE SCALE GENOMIC DNA]</scope>
    <source>
        <strain evidence="2">cv. 10/8</strain>
        <tissue evidence="1">Leaf</tissue>
    </source>
</reference>
<feature type="non-terminal residue" evidence="1">
    <location>
        <position position="1"/>
    </location>
</feature>
<evidence type="ECO:0000313" key="1">
    <source>
        <dbReference type="EMBL" id="MCI84421.1"/>
    </source>
</evidence>
<dbReference type="Proteomes" id="UP000265520">
    <property type="component" value="Unassembled WGS sequence"/>
</dbReference>
<evidence type="ECO:0000313" key="2">
    <source>
        <dbReference type="Proteomes" id="UP000265520"/>
    </source>
</evidence>
<sequence length="71" mass="7873">SQEAARWRAEFSNLAGFANNVVRGIPSMHKRAYAVMIPNNTPAAVFNFVESYGVMLREFRASLDAARRAGL</sequence>
<keyword evidence="2" id="KW-1185">Reference proteome</keyword>
<name>A0A392VBW6_9FABA</name>
<organism evidence="1 2">
    <name type="scientific">Trifolium medium</name>
    <dbReference type="NCBI Taxonomy" id="97028"/>
    <lineage>
        <taxon>Eukaryota</taxon>
        <taxon>Viridiplantae</taxon>
        <taxon>Streptophyta</taxon>
        <taxon>Embryophyta</taxon>
        <taxon>Tracheophyta</taxon>
        <taxon>Spermatophyta</taxon>
        <taxon>Magnoliopsida</taxon>
        <taxon>eudicotyledons</taxon>
        <taxon>Gunneridae</taxon>
        <taxon>Pentapetalae</taxon>
        <taxon>rosids</taxon>
        <taxon>fabids</taxon>
        <taxon>Fabales</taxon>
        <taxon>Fabaceae</taxon>
        <taxon>Papilionoideae</taxon>
        <taxon>50 kb inversion clade</taxon>
        <taxon>NPAAA clade</taxon>
        <taxon>Hologalegina</taxon>
        <taxon>IRL clade</taxon>
        <taxon>Trifolieae</taxon>
        <taxon>Trifolium</taxon>
    </lineage>
</organism>
<dbReference type="EMBL" id="LXQA011090417">
    <property type="protein sequence ID" value="MCI84421.1"/>
    <property type="molecule type" value="Genomic_DNA"/>
</dbReference>
<protein>
    <submittedName>
        <fullName evidence="1">Uncharacterized protein</fullName>
    </submittedName>
</protein>
<dbReference type="AlphaFoldDB" id="A0A392VBW6"/>
<accession>A0A392VBW6</accession>
<comment type="caution">
    <text evidence="1">The sequence shown here is derived from an EMBL/GenBank/DDBJ whole genome shotgun (WGS) entry which is preliminary data.</text>
</comment>